<organism evidence="3 4">
    <name type="scientific">Butyrivibrio proteoclasticus</name>
    <dbReference type="NCBI Taxonomy" id="43305"/>
    <lineage>
        <taxon>Bacteria</taxon>
        <taxon>Bacillati</taxon>
        <taxon>Bacillota</taxon>
        <taxon>Clostridia</taxon>
        <taxon>Lachnospirales</taxon>
        <taxon>Lachnospiraceae</taxon>
        <taxon>Butyrivibrio</taxon>
    </lineage>
</organism>
<accession>A0A1I5W7S7</accession>
<keyword evidence="3" id="KW-0645">Protease</keyword>
<evidence type="ECO:0000313" key="4">
    <source>
        <dbReference type="Proteomes" id="UP000182624"/>
    </source>
</evidence>
<keyword evidence="1" id="KW-0732">Signal</keyword>
<sequence>MNKKYLKDFAFLAGVIICCAIAARVLARGETLEEYAQKNDIIPESSEVASTGAETSSTDESSSFISSKELITTYGTYTANQSSNEESVISSKNSNKEASLISSLENTQTLSDALSSTFIYKDGFCYEPISNEIFKRISGISYPVDCSVPLDDLRYLSLLYNDFNGDTQTGEMICNKAVAKDLLEIFYELYQNGYQIESIKLIDEFDGDDTSSMLANNTSCFNYRVVEGTTRLSNHAKGLAVDLNPFYNPYITYNKDGSINISPEGSEAYADRSSNFPYKIDENDLAYKLFKEHGFTWGGNWNSVKDYQHFERSK</sequence>
<dbReference type="GO" id="GO:0004180">
    <property type="term" value="F:carboxypeptidase activity"/>
    <property type="evidence" value="ECO:0007669"/>
    <property type="project" value="UniProtKB-KW"/>
</dbReference>
<dbReference type="InterPro" id="IPR009045">
    <property type="entry name" value="Zn_M74/Hedgehog-like"/>
</dbReference>
<evidence type="ECO:0000256" key="1">
    <source>
        <dbReference type="SAM" id="SignalP"/>
    </source>
</evidence>
<keyword evidence="4" id="KW-1185">Reference proteome</keyword>
<dbReference type="EMBL" id="FOXO01000021">
    <property type="protein sequence ID" value="SFQ15795.1"/>
    <property type="molecule type" value="Genomic_DNA"/>
</dbReference>
<feature type="domain" description="Peptidase M15C" evidence="2">
    <location>
        <begin position="228"/>
        <end position="311"/>
    </location>
</feature>
<dbReference type="Proteomes" id="UP000182624">
    <property type="component" value="Unassembled WGS sequence"/>
</dbReference>
<dbReference type="InterPro" id="IPR039561">
    <property type="entry name" value="Peptidase_M15C"/>
</dbReference>
<protein>
    <submittedName>
        <fullName evidence="3">D-alanyl-D-alanine carboxypeptidase</fullName>
    </submittedName>
</protein>
<gene>
    <name evidence="3" type="ORF">SAMN04487928_12114</name>
</gene>
<dbReference type="SUPFAM" id="SSF55166">
    <property type="entry name" value="Hedgehog/DD-peptidase"/>
    <property type="match status" value="1"/>
</dbReference>
<name>A0A1I5W7S7_9FIRM</name>
<dbReference type="Pfam" id="PF13539">
    <property type="entry name" value="Peptidase_M15_4"/>
    <property type="match status" value="1"/>
</dbReference>
<feature type="chain" id="PRO_5038752216" evidence="1">
    <location>
        <begin position="23"/>
        <end position="314"/>
    </location>
</feature>
<dbReference type="RefSeq" id="WP_074889646.1">
    <property type="nucleotide sequence ID" value="NZ_FOXO01000021.1"/>
</dbReference>
<keyword evidence="3" id="KW-0121">Carboxypeptidase</keyword>
<dbReference type="Gene3D" id="3.30.1380.10">
    <property type="match status" value="1"/>
</dbReference>
<evidence type="ECO:0000313" key="3">
    <source>
        <dbReference type="EMBL" id="SFQ15795.1"/>
    </source>
</evidence>
<feature type="signal peptide" evidence="1">
    <location>
        <begin position="1"/>
        <end position="22"/>
    </location>
</feature>
<proteinExistence type="predicted"/>
<reference evidence="4" key="1">
    <citation type="submission" date="2016-10" db="EMBL/GenBank/DDBJ databases">
        <authorList>
            <person name="Varghese N."/>
            <person name="Submissions S."/>
        </authorList>
    </citation>
    <scope>NUCLEOTIDE SEQUENCE [LARGE SCALE GENOMIC DNA]</scope>
    <source>
        <strain evidence="4">P18</strain>
    </source>
</reference>
<dbReference type="OrthoDB" id="9799970at2"/>
<evidence type="ECO:0000259" key="2">
    <source>
        <dbReference type="Pfam" id="PF13539"/>
    </source>
</evidence>
<keyword evidence="3" id="KW-0378">Hydrolase</keyword>
<dbReference type="AlphaFoldDB" id="A0A1I5W7S7"/>